<dbReference type="EMBL" id="CAJNAS010000007">
    <property type="protein sequence ID" value="CAE6895150.1"/>
    <property type="molecule type" value="Genomic_DNA"/>
</dbReference>
<dbReference type="PANTHER" id="PTHR44591">
    <property type="entry name" value="STRESS RESPONSE REGULATOR PROTEIN 1"/>
    <property type="match status" value="1"/>
</dbReference>
<evidence type="ECO:0000313" key="4">
    <source>
        <dbReference type="EMBL" id="CAE6895150.1"/>
    </source>
</evidence>
<feature type="modified residue" description="4-aspartylphosphate" evidence="2">
    <location>
        <position position="66"/>
    </location>
</feature>
<dbReference type="Gene3D" id="3.40.50.2300">
    <property type="match status" value="1"/>
</dbReference>
<dbReference type="InterPro" id="IPR050595">
    <property type="entry name" value="Bact_response_regulator"/>
</dbReference>
<dbReference type="PANTHER" id="PTHR44591:SF19">
    <property type="entry name" value="TWO-COMPONENT RESPONSE REGULATOR-RELATED"/>
    <property type="match status" value="1"/>
</dbReference>
<protein>
    <recommendedName>
        <fullName evidence="3">Response regulatory domain-containing protein</fullName>
    </recommendedName>
</protein>
<dbReference type="SMART" id="SM00448">
    <property type="entry name" value="REC"/>
    <property type="match status" value="1"/>
</dbReference>
<dbReference type="AlphaFoldDB" id="A0A9N8MSD4"/>
<proteinExistence type="predicted"/>
<evidence type="ECO:0000313" key="5">
    <source>
        <dbReference type="Proteomes" id="UP000675121"/>
    </source>
</evidence>
<name>A0A9N8MSD4_9BURK</name>
<sequence>MSSDVEMSETQQARQTVVYVDDEELARKYFARSAGSDYEVLLADGADEAMSILRREGPRVAILVTDFRMPGRHGGDLLRQVSQEYPHIVRILVTAYADKDALEAVNSGKVFRILEKPLGVRTVREVLASATTAPLLRPR</sequence>
<reference evidence="4" key="1">
    <citation type="submission" date="2021-02" db="EMBL/GenBank/DDBJ databases">
        <authorList>
            <person name="Vanwijnsberghe S."/>
        </authorList>
    </citation>
    <scope>NUCLEOTIDE SEQUENCE</scope>
    <source>
        <strain evidence="4">R-70211</strain>
    </source>
</reference>
<organism evidence="4 5">
    <name type="scientific">Paraburkholderia domus</name>
    <dbReference type="NCBI Taxonomy" id="2793075"/>
    <lineage>
        <taxon>Bacteria</taxon>
        <taxon>Pseudomonadati</taxon>
        <taxon>Pseudomonadota</taxon>
        <taxon>Betaproteobacteria</taxon>
        <taxon>Burkholderiales</taxon>
        <taxon>Burkholderiaceae</taxon>
        <taxon>Paraburkholderia</taxon>
    </lineage>
</organism>
<keyword evidence="5" id="KW-1185">Reference proteome</keyword>
<dbReference type="PROSITE" id="PS50110">
    <property type="entry name" value="RESPONSE_REGULATORY"/>
    <property type="match status" value="1"/>
</dbReference>
<dbReference type="InterPro" id="IPR011006">
    <property type="entry name" value="CheY-like_superfamily"/>
</dbReference>
<evidence type="ECO:0000256" key="1">
    <source>
        <dbReference type="ARBA" id="ARBA00022553"/>
    </source>
</evidence>
<dbReference type="Pfam" id="PF00072">
    <property type="entry name" value="Response_reg"/>
    <property type="match status" value="1"/>
</dbReference>
<gene>
    <name evidence="4" type="ORF">R70211_02958</name>
</gene>
<dbReference type="GO" id="GO:0000160">
    <property type="term" value="P:phosphorelay signal transduction system"/>
    <property type="evidence" value="ECO:0007669"/>
    <property type="project" value="InterPro"/>
</dbReference>
<feature type="domain" description="Response regulatory" evidence="3">
    <location>
        <begin position="16"/>
        <end position="131"/>
    </location>
</feature>
<dbReference type="InterPro" id="IPR001789">
    <property type="entry name" value="Sig_transdc_resp-reg_receiver"/>
</dbReference>
<dbReference type="SUPFAM" id="SSF52172">
    <property type="entry name" value="CheY-like"/>
    <property type="match status" value="1"/>
</dbReference>
<evidence type="ECO:0000259" key="3">
    <source>
        <dbReference type="PROSITE" id="PS50110"/>
    </source>
</evidence>
<evidence type="ECO:0000256" key="2">
    <source>
        <dbReference type="PROSITE-ProRule" id="PRU00169"/>
    </source>
</evidence>
<accession>A0A9N8MSD4</accession>
<keyword evidence="1 2" id="KW-0597">Phosphoprotein</keyword>
<dbReference type="Proteomes" id="UP000675121">
    <property type="component" value="Unassembled WGS sequence"/>
</dbReference>
<comment type="caution">
    <text evidence="4">The sequence shown here is derived from an EMBL/GenBank/DDBJ whole genome shotgun (WGS) entry which is preliminary data.</text>
</comment>